<dbReference type="SUPFAM" id="SSF57625">
    <property type="entry name" value="Invertebrate chitin-binding proteins"/>
    <property type="match status" value="1"/>
</dbReference>
<dbReference type="EMBL" id="UYJE01002260">
    <property type="protein sequence ID" value="VDI09128.1"/>
    <property type="molecule type" value="Genomic_DNA"/>
</dbReference>
<protein>
    <recommendedName>
        <fullName evidence="1">Chitin-binding type-2 domain-containing protein</fullName>
    </recommendedName>
</protein>
<comment type="caution">
    <text evidence="2">The sequence shown here is derived from an EMBL/GenBank/DDBJ whole genome shotgun (WGS) entry which is preliminary data.</text>
</comment>
<proteinExistence type="predicted"/>
<dbReference type="GO" id="GO:0005576">
    <property type="term" value="C:extracellular region"/>
    <property type="evidence" value="ECO:0007669"/>
    <property type="project" value="InterPro"/>
</dbReference>
<evidence type="ECO:0000259" key="1">
    <source>
        <dbReference type="PROSITE" id="PS50940"/>
    </source>
</evidence>
<name>A0A8B6CTZ2_MYTGA</name>
<reference evidence="2" key="1">
    <citation type="submission" date="2018-11" db="EMBL/GenBank/DDBJ databases">
        <authorList>
            <person name="Alioto T."/>
            <person name="Alioto T."/>
        </authorList>
    </citation>
    <scope>NUCLEOTIDE SEQUENCE</scope>
</reference>
<evidence type="ECO:0000313" key="2">
    <source>
        <dbReference type="EMBL" id="VDI09128.1"/>
    </source>
</evidence>
<dbReference type="AlphaFoldDB" id="A0A8B6CTZ2"/>
<dbReference type="OrthoDB" id="6046084at2759"/>
<dbReference type="InterPro" id="IPR002557">
    <property type="entry name" value="Chitin-bd_dom"/>
</dbReference>
<evidence type="ECO:0000313" key="3">
    <source>
        <dbReference type="Proteomes" id="UP000596742"/>
    </source>
</evidence>
<dbReference type="InterPro" id="IPR036508">
    <property type="entry name" value="Chitin-bd_dom_sf"/>
</dbReference>
<dbReference type="Proteomes" id="UP000596742">
    <property type="component" value="Unassembled WGS sequence"/>
</dbReference>
<sequence>MAPHHGKCRDLYEIPSSHCGVGYGVDCSGRPNGNYKSERMGKCNIYYTCVNGNSTLSHCDAGKVFDTKSAFCKNPANACNPCGTIYNGC</sequence>
<dbReference type="Gene3D" id="2.170.140.10">
    <property type="entry name" value="Chitin binding domain"/>
    <property type="match status" value="1"/>
</dbReference>
<dbReference type="Pfam" id="PF01607">
    <property type="entry name" value="CBM_14"/>
    <property type="match status" value="1"/>
</dbReference>
<accession>A0A8B6CTZ2</accession>
<organism evidence="2 3">
    <name type="scientific">Mytilus galloprovincialis</name>
    <name type="common">Mediterranean mussel</name>
    <dbReference type="NCBI Taxonomy" id="29158"/>
    <lineage>
        <taxon>Eukaryota</taxon>
        <taxon>Metazoa</taxon>
        <taxon>Spiralia</taxon>
        <taxon>Lophotrochozoa</taxon>
        <taxon>Mollusca</taxon>
        <taxon>Bivalvia</taxon>
        <taxon>Autobranchia</taxon>
        <taxon>Pteriomorphia</taxon>
        <taxon>Mytilida</taxon>
        <taxon>Mytiloidea</taxon>
        <taxon>Mytilidae</taxon>
        <taxon>Mytilinae</taxon>
        <taxon>Mytilus</taxon>
    </lineage>
</organism>
<feature type="domain" description="Chitin-binding type-2" evidence="1">
    <location>
        <begin position="24"/>
        <end position="81"/>
    </location>
</feature>
<dbReference type="PROSITE" id="PS50940">
    <property type="entry name" value="CHIT_BIND_II"/>
    <property type="match status" value="1"/>
</dbReference>
<gene>
    <name evidence="2" type="ORF">MGAL_10B060528</name>
</gene>
<dbReference type="GO" id="GO:0008061">
    <property type="term" value="F:chitin binding"/>
    <property type="evidence" value="ECO:0007669"/>
    <property type="project" value="InterPro"/>
</dbReference>
<keyword evidence="3" id="KW-1185">Reference proteome</keyword>